<evidence type="ECO:0000313" key="5">
    <source>
        <dbReference type="Proteomes" id="UP000517765"/>
    </source>
</evidence>
<evidence type="ECO:0000313" key="1">
    <source>
        <dbReference type="EMBL" id="MBB1254650.1"/>
    </source>
</evidence>
<dbReference type="AlphaFoldDB" id="A0A5P0Z0U1"/>
<gene>
    <name evidence="3" type="ORF">FNX44_026005</name>
    <name evidence="1" type="ORF">H3146_14950</name>
    <name evidence="2" type="ORF">H3147_20070</name>
</gene>
<accession>A0A5P0Z0U1</accession>
<reference evidence="3 4" key="1">
    <citation type="submission" date="2019-10" db="EMBL/GenBank/DDBJ databases">
        <title>Streptomyces sp. nov., a novel actinobacterium isolated from alkaline environment.</title>
        <authorList>
            <person name="Golinska P."/>
        </authorList>
    </citation>
    <scope>NUCLEOTIDE SEQUENCE [LARGE SCALE GENOMIC DNA]</scope>
    <source>
        <strain evidence="3 4">OF1</strain>
    </source>
</reference>
<dbReference type="OrthoDB" id="1491662at2"/>
<keyword evidence="4" id="KW-1185">Reference proteome</keyword>
<reference evidence="5 6" key="2">
    <citation type="submission" date="2020-05" db="EMBL/GenBank/DDBJ databases">
        <title>Classification of alakaliphilic streptomycetes isolated from an alkaline soil next to Lonar Crater, India and a proposal for the recognition of Streptomyces alkaliterrae sp. nov.</title>
        <authorList>
            <person name="Golinska P."/>
        </authorList>
    </citation>
    <scope>NUCLEOTIDE SEQUENCE [LARGE SCALE GENOMIC DNA]</scope>
    <source>
        <strain evidence="6">OF3</strain>
        <strain evidence="5">OF8</strain>
    </source>
</reference>
<comment type="caution">
    <text evidence="3">The sequence shown here is derived from an EMBL/GenBank/DDBJ whole genome shotgun (WGS) entry which is preliminary data.</text>
</comment>
<dbReference type="RefSeq" id="WP_143651399.1">
    <property type="nucleotide sequence ID" value="NZ_JABJWZ010000128.1"/>
</dbReference>
<protein>
    <submittedName>
        <fullName evidence="3">DUF4276 family protein</fullName>
    </submittedName>
</protein>
<evidence type="ECO:0000313" key="4">
    <source>
        <dbReference type="Proteomes" id="UP000320857"/>
    </source>
</evidence>
<evidence type="ECO:0000313" key="3">
    <source>
        <dbReference type="EMBL" id="MQS05229.1"/>
    </source>
</evidence>
<sequence length="200" mass="22206">MNFSPIVAPIVEGHGEVQAVRQLVTRIAIEHLNTWVEVAQPFRLDAGKMRKPDELAKAVRLQAVRVQGRPGGVLILRDGDDNDVDCPVELARLIAPAPELVPVAVEVVIARHEYEAWFLAAAESLRGHPAMRDDATAPRRPETRRGAKTQLQAMMHESYKETLHQARFSSLMDLAAAANNSRSFRRMIHAVETLLASKPK</sequence>
<evidence type="ECO:0000313" key="2">
    <source>
        <dbReference type="EMBL" id="MBB1261104.1"/>
    </source>
</evidence>
<dbReference type="Proteomes" id="UP000525686">
    <property type="component" value="Unassembled WGS sequence"/>
</dbReference>
<dbReference type="Proteomes" id="UP000517765">
    <property type="component" value="Unassembled WGS sequence"/>
</dbReference>
<dbReference type="Pfam" id="PF14103">
    <property type="entry name" value="DUF4276"/>
    <property type="match status" value="1"/>
</dbReference>
<dbReference type="Proteomes" id="UP000320857">
    <property type="component" value="Unassembled WGS sequence"/>
</dbReference>
<dbReference type="InterPro" id="IPR025455">
    <property type="entry name" value="DUF4276"/>
</dbReference>
<reference evidence="1" key="3">
    <citation type="journal article" name="Syst. Appl. Microbiol.">
        <title>Streptomyces alkaliterrae sp. nov., isolated from an alkaline soil, and emended descriptions of Streptomyces alkaliphilus, Streptomyces calidiresistens and Streptomyces durbertensis.</title>
        <authorList>
            <person name="Swiecimska M."/>
            <person name="Golinska P."/>
            <person name="Nouioui I."/>
            <person name="Wypij M."/>
            <person name="Rai M."/>
            <person name="Sangal V."/>
            <person name="Goodfellow M."/>
        </authorList>
    </citation>
    <scope>NUCLEOTIDE SEQUENCE</scope>
    <source>
        <strain evidence="1">OF3</strain>
        <strain evidence="2">OF8</strain>
    </source>
</reference>
<evidence type="ECO:0000313" key="6">
    <source>
        <dbReference type="Proteomes" id="UP000525686"/>
    </source>
</evidence>
<name>A0A5P0Z0U1_9ACTN</name>
<proteinExistence type="predicted"/>
<dbReference type="EMBL" id="VJYK02000481">
    <property type="protein sequence ID" value="MQS05229.1"/>
    <property type="molecule type" value="Genomic_DNA"/>
</dbReference>
<dbReference type="EMBL" id="JABJXA010000143">
    <property type="protein sequence ID" value="MBB1261104.1"/>
    <property type="molecule type" value="Genomic_DNA"/>
</dbReference>
<organism evidence="3 4">
    <name type="scientific">Streptomyces alkaliterrae</name>
    <dbReference type="NCBI Taxonomy" id="2213162"/>
    <lineage>
        <taxon>Bacteria</taxon>
        <taxon>Bacillati</taxon>
        <taxon>Actinomycetota</taxon>
        <taxon>Actinomycetes</taxon>
        <taxon>Kitasatosporales</taxon>
        <taxon>Streptomycetaceae</taxon>
        <taxon>Streptomyces</taxon>
    </lineage>
</organism>
<dbReference type="EMBL" id="JABJWZ010000128">
    <property type="protein sequence ID" value="MBB1254650.1"/>
    <property type="molecule type" value="Genomic_DNA"/>
</dbReference>